<dbReference type="GO" id="GO:0009055">
    <property type="term" value="F:electron transfer activity"/>
    <property type="evidence" value="ECO:0007669"/>
    <property type="project" value="UniProtKB-UniRule"/>
</dbReference>
<comment type="cofactor">
    <cofactor evidence="1 9">
        <name>[4Fe-4S] cluster</name>
        <dbReference type="ChEBI" id="CHEBI:49883"/>
    </cofactor>
</comment>
<keyword evidence="5 9" id="KW-0479">Metal-binding</keyword>
<proteinExistence type="inferred from homology"/>
<evidence type="ECO:0000256" key="7">
    <source>
        <dbReference type="ARBA" id="ARBA00023014"/>
    </source>
</evidence>
<name>A0A9P0GDS1_9CUCU</name>
<feature type="short sequence motif" description="Cx2C motif 1" evidence="9">
    <location>
        <begin position="202"/>
        <end position="205"/>
    </location>
</feature>
<feature type="binding site" evidence="9">
    <location>
        <position position="165"/>
    </location>
    <ligand>
        <name>[2Fe-2S] cluster</name>
        <dbReference type="ChEBI" id="CHEBI:190135"/>
    </ligand>
</feature>
<evidence type="ECO:0000256" key="3">
    <source>
        <dbReference type="ARBA" id="ARBA00022485"/>
    </source>
</evidence>
<dbReference type="Proteomes" id="UP001153636">
    <property type="component" value="Chromosome 4"/>
</dbReference>
<dbReference type="GO" id="GO:0005758">
    <property type="term" value="C:mitochondrial intermembrane space"/>
    <property type="evidence" value="ECO:0007669"/>
    <property type="project" value="UniProtKB-SubCell"/>
</dbReference>
<dbReference type="OrthoDB" id="311633at2759"/>
<comment type="caution">
    <text evidence="9">Lacks conserved residue(s) required for the propagation of feature annotation.</text>
</comment>
<comment type="cofactor">
    <cofactor evidence="9">
        <name>[2Fe-2S] cluster</name>
        <dbReference type="ChEBI" id="CHEBI:190135"/>
    </cofactor>
</comment>
<dbReference type="GO" id="GO:0051537">
    <property type="term" value="F:2 iron, 2 sulfur cluster binding"/>
    <property type="evidence" value="ECO:0007669"/>
    <property type="project" value="UniProtKB-UniRule"/>
</dbReference>
<comment type="function">
    <text evidence="9">Component of the cytosolic iron-sulfur (Fe-S) protein assembly (CIA) machinery. Required for the maturation of extramitochondrial Fe-S proteins. Part of an electron transfer chain functioning in an early step of cytosolic Fe-S biogenesis, facilitating the de novo assembly of a [4Fe-4S] cluster on the cytosolic Fe-S scaffold complex. Electrons are transferred from NADPH via a FAD- and FMN-containing diflavin oxidoreductase. Together with the diflavin oxidoreductase, also required for the assembly of the diferric tyrosyl radical cofactor of ribonucleotide reductase (RNR), probably by providing electrons for reduction during radical cofactor maturation in the catalytic small subunit.</text>
</comment>
<evidence type="ECO:0000256" key="2">
    <source>
        <dbReference type="ARBA" id="ARBA00008169"/>
    </source>
</evidence>
<comment type="subcellular location">
    <subcellularLocation>
        <location evidence="9">Cytoplasm</location>
    </subcellularLocation>
    <subcellularLocation>
        <location evidence="9">Mitochondrion intermembrane space</location>
    </subcellularLocation>
</comment>
<dbReference type="GO" id="GO:0051539">
    <property type="term" value="F:4 iron, 4 sulfur cluster binding"/>
    <property type="evidence" value="ECO:0007669"/>
    <property type="project" value="UniProtKB-KW"/>
</dbReference>
<keyword evidence="9" id="KW-0001">2Fe-2S</keyword>
<reference evidence="11" key="1">
    <citation type="submission" date="2022-01" db="EMBL/GenBank/DDBJ databases">
        <authorList>
            <person name="King R."/>
        </authorList>
    </citation>
    <scope>NUCLEOTIDE SEQUENCE</scope>
</reference>
<comment type="subunit">
    <text evidence="9">Monomer.</text>
</comment>
<protein>
    <recommendedName>
        <fullName evidence="9">Anamorsin homolog</fullName>
    </recommendedName>
    <alternativeName>
        <fullName evidence="9">Fe-S cluster assembly protein DRE2 homolog</fullName>
    </alternativeName>
</protein>
<evidence type="ECO:0000259" key="10">
    <source>
        <dbReference type="Pfam" id="PF05093"/>
    </source>
</evidence>
<feature type="short sequence motif" description="Cx2C motif 2" evidence="9">
    <location>
        <begin position="213"/>
        <end position="216"/>
    </location>
</feature>
<comment type="domain">
    <text evidence="9">The C-terminal domain binds 2 Fe-S clusters but is otherwise mostly in an intrinsically disordered conformation.</text>
</comment>
<evidence type="ECO:0000256" key="6">
    <source>
        <dbReference type="ARBA" id="ARBA00023004"/>
    </source>
</evidence>
<gene>
    <name evidence="11" type="ORF">PSYICH_LOCUS10497</name>
</gene>
<keyword evidence="4 9" id="KW-0963">Cytoplasm</keyword>
<dbReference type="GO" id="GO:0046872">
    <property type="term" value="F:metal ion binding"/>
    <property type="evidence" value="ECO:0007669"/>
    <property type="project" value="UniProtKB-KW"/>
</dbReference>
<dbReference type="Pfam" id="PF05093">
    <property type="entry name" value="CIAPIN1"/>
    <property type="match status" value="1"/>
</dbReference>
<feature type="binding site" evidence="9">
    <location>
        <position position="174"/>
    </location>
    <ligand>
        <name>[2Fe-2S] cluster</name>
        <dbReference type="ChEBI" id="CHEBI:190135"/>
    </ligand>
</feature>
<sequence length="241" mass="26328">MDFLSDLSSTEEILVIESINRSESFNKILEHFKNSKIIPKQDISKYESVVAVYCEAPESTLISSILKILASGGKIIIRNADEEKTKLELITKGFVNIKIFDNIVTAFKPNYASGSSVPLKLLKKEVPAVWKLDDGLEDDVETIDPNDLLDDDDLQKPDPASLRVCGTTGKRKACKDCSCGLADELATEGKIIDTKDAPKSSCGSCYLGDAFRCASCPYLGMPAFKPGEKIQLVGNQLQADI</sequence>
<feature type="binding site" evidence="9">
    <location>
        <position position="177"/>
    </location>
    <ligand>
        <name>[2Fe-2S] cluster</name>
        <dbReference type="ChEBI" id="CHEBI:190135"/>
    </ligand>
</feature>
<feature type="binding site" evidence="9">
    <location>
        <position position="202"/>
    </location>
    <ligand>
        <name>[4Fe-4S] cluster</name>
        <dbReference type="ChEBI" id="CHEBI:49883"/>
    </ligand>
</feature>
<dbReference type="HAMAP" id="MF_03115">
    <property type="entry name" value="Anamorsin"/>
    <property type="match status" value="1"/>
</dbReference>
<organism evidence="11 12">
    <name type="scientific">Psylliodes chrysocephalus</name>
    <dbReference type="NCBI Taxonomy" id="3402493"/>
    <lineage>
        <taxon>Eukaryota</taxon>
        <taxon>Metazoa</taxon>
        <taxon>Ecdysozoa</taxon>
        <taxon>Arthropoda</taxon>
        <taxon>Hexapoda</taxon>
        <taxon>Insecta</taxon>
        <taxon>Pterygota</taxon>
        <taxon>Neoptera</taxon>
        <taxon>Endopterygota</taxon>
        <taxon>Coleoptera</taxon>
        <taxon>Polyphaga</taxon>
        <taxon>Cucujiformia</taxon>
        <taxon>Chrysomeloidea</taxon>
        <taxon>Chrysomelidae</taxon>
        <taxon>Galerucinae</taxon>
        <taxon>Alticini</taxon>
        <taxon>Psylliodes</taxon>
    </lineage>
</organism>
<feature type="binding site" evidence="9">
    <location>
        <position position="216"/>
    </location>
    <ligand>
        <name>[4Fe-4S] cluster</name>
        <dbReference type="ChEBI" id="CHEBI:49883"/>
    </ligand>
</feature>
<dbReference type="PANTHER" id="PTHR13273:SF14">
    <property type="entry name" value="ANAMORSIN"/>
    <property type="match status" value="1"/>
</dbReference>
<evidence type="ECO:0000313" key="11">
    <source>
        <dbReference type="EMBL" id="CAH1109698.1"/>
    </source>
</evidence>
<dbReference type="InterPro" id="IPR007785">
    <property type="entry name" value="Anamorsin"/>
</dbReference>
<keyword evidence="8 9" id="KW-0496">Mitochondrion</keyword>
<evidence type="ECO:0000256" key="5">
    <source>
        <dbReference type="ARBA" id="ARBA00022723"/>
    </source>
</evidence>
<evidence type="ECO:0000256" key="9">
    <source>
        <dbReference type="HAMAP-Rule" id="MF_03115"/>
    </source>
</evidence>
<keyword evidence="7 9" id="KW-0411">Iron-sulfur</keyword>
<dbReference type="EMBL" id="OV651816">
    <property type="protein sequence ID" value="CAH1109698.1"/>
    <property type="molecule type" value="Genomic_DNA"/>
</dbReference>
<keyword evidence="6 9" id="KW-0408">Iron</keyword>
<evidence type="ECO:0000256" key="4">
    <source>
        <dbReference type="ARBA" id="ARBA00022490"/>
    </source>
</evidence>
<dbReference type="AlphaFoldDB" id="A0A9P0GDS1"/>
<comment type="domain">
    <text evidence="9">The twin Cx2C motifs are involved in the recognition by the mitochondrial MIA40-ERV1 disulfide relay system. The formation of 2 disulfide bonds in the Cx2C motifs through dithiol/disulfide exchange reactions effectively traps the protein in the mitochondrial intermembrane space.</text>
</comment>
<dbReference type="PANTHER" id="PTHR13273">
    <property type="entry name" value="ANAMORSIN"/>
    <property type="match status" value="1"/>
</dbReference>
<comment type="domain">
    <text evidence="9">The N-terminal domain has structural similarity with S-adenosyl-L-methionine-dependent methyltransferases, but does not bind S-adenosyl-L-methionine. It is required for correct assembly of the 2 Fe-S clusters.</text>
</comment>
<feature type="binding site" evidence="9">
    <location>
        <position position="213"/>
    </location>
    <ligand>
        <name>[4Fe-4S] cluster</name>
        <dbReference type="ChEBI" id="CHEBI:49883"/>
    </ligand>
</feature>
<dbReference type="InterPro" id="IPR046408">
    <property type="entry name" value="CIAPIN1"/>
</dbReference>
<evidence type="ECO:0000256" key="1">
    <source>
        <dbReference type="ARBA" id="ARBA00001966"/>
    </source>
</evidence>
<evidence type="ECO:0000256" key="8">
    <source>
        <dbReference type="ARBA" id="ARBA00023128"/>
    </source>
</evidence>
<feature type="domain" description="Anamorsin C-terminal" evidence="10">
    <location>
        <begin position="194"/>
        <end position="232"/>
    </location>
</feature>
<evidence type="ECO:0000313" key="12">
    <source>
        <dbReference type="Proteomes" id="UP001153636"/>
    </source>
</evidence>
<keyword evidence="12" id="KW-1185">Reference proteome</keyword>
<feature type="binding site" evidence="9">
    <location>
        <position position="205"/>
    </location>
    <ligand>
        <name>[4Fe-4S] cluster</name>
        <dbReference type="ChEBI" id="CHEBI:49883"/>
    </ligand>
</feature>
<comment type="similarity">
    <text evidence="2 9">Belongs to the anamorsin family.</text>
</comment>
<keyword evidence="3 9" id="KW-0004">4Fe-4S</keyword>
<accession>A0A9P0GDS1</accession>
<dbReference type="GO" id="GO:0016226">
    <property type="term" value="P:iron-sulfur cluster assembly"/>
    <property type="evidence" value="ECO:0007669"/>
    <property type="project" value="UniProtKB-UniRule"/>
</dbReference>
<feature type="binding site" evidence="9">
    <location>
        <position position="179"/>
    </location>
    <ligand>
        <name>[2Fe-2S] cluster</name>
        <dbReference type="ChEBI" id="CHEBI:190135"/>
    </ligand>
</feature>
<feature type="region of interest" description="Fe-S binding site B" evidence="9">
    <location>
        <begin position="202"/>
        <end position="216"/>
    </location>
</feature>